<proteinExistence type="inferred from homology"/>
<evidence type="ECO:0000256" key="7">
    <source>
        <dbReference type="PROSITE-ProRule" id="PRU10015"/>
    </source>
</evidence>
<keyword evidence="1" id="KW-0408">Iron</keyword>
<evidence type="ECO:0000256" key="1">
    <source>
        <dbReference type="ARBA" id="ARBA00022485"/>
    </source>
</evidence>
<dbReference type="OrthoDB" id="9804590at2"/>
<dbReference type="PANTHER" id="PTHR11061:SF49">
    <property type="entry name" value="23S RRNA (URACIL(1939)-C(5))-METHYLTRANSFERASE RLMD"/>
    <property type="match status" value="1"/>
</dbReference>
<feature type="binding site" evidence="6">
    <location>
        <position position="266"/>
    </location>
    <ligand>
        <name>S-adenosyl-L-methionine</name>
        <dbReference type="ChEBI" id="CHEBI:59789"/>
    </ligand>
</feature>
<dbReference type="InterPro" id="IPR010280">
    <property type="entry name" value="U5_MeTrfase_fam"/>
</dbReference>
<feature type="binding site" evidence="6">
    <location>
        <position position="286"/>
    </location>
    <ligand>
        <name>S-adenosyl-L-methionine</name>
        <dbReference type="ChEBI" id="CHEBI:59789"/>
    </ligand>
</feature>
<evidence type="ECO:0000256" key="2">
    <source>
        <dbReference type="ARBA" id="ARBA00022603"/>
    </source>
</evidence>
<sequence length="402" mass="41962">MERVRIERLDGRGEGVAPGVSVPFALPGEIAEGTVERGRMTAPRILDPVPERQLPPCPHFGPCGGCALQHMADAPLARWKAGRALGALRARGIEGRVAGVATSPAGSRRRAVLSGRMLADGPVVGFHGRASDRIVPMPGCRVVRPAILAALPALEALVAAGAKGEVALTVTETAAGLDVAVAGAPATERLRLAAPGIAAGAFARLAWEGEVLFQSAPPRLPFGRARVVPPPGAFLQATRHGEAALLAVVRDALREVPEGARVLDLFAGAGTFALPLAERFEVHAFEGDRAMVAALLDGWRGARGLREVRAEARDLFRSPLAPEEMRGAAAAVIDPPRAGAEAQARALAAHGPPVIAHLSCNPSTFARDAAALVAGGYRMGPLRIVDQFRWSPHVELAAAFRR</sequence>
<keyword evidence="9" id="KW-1185">Reference proteome</keyword>
<dbReference type="EMBL" id="PVTT01000002">
    <property type="protein sequence ID" value="PRY93043.1"/>
    <property type="molecule type" value="Genomic_DNA"/>
</dbReference>
<dbReference type="InterPro" id="IPR029063">
    <property type="entry name" value="SAM-dependent_MTases_sf"/>
</dbReference>
<feature type="binding site" evidence="6">
    <location>
        <position position="334"/>
    </location>
    <ligand>
        <name>S-adenosyl-L-methionine</name>
        <dbReference type="ChEBI" id="CHEBI:59789"/>
    </ligand>
</feature>
<keyword evidence="1" id="KW-0479">Metal-binding</keyword>
<protein>
    <submittedName>
        <fullName evidence="8">23S rRNA m(5)U-1939 methyltransferase</fullName>
    </submittedName>
</protein>
<name>A0A2T0X261_9RHOB</name>
<dbReference type="Gene3D" id="3.40.50.150">
    <property type="entry name" value="Vaccinia Virus protein VP39"/>
    <property type="match status" value="1"/>
</dbReference>
<evidence type="ECO:0000313" key="9">
    <source>
        <dbReference type="Proteomes" id="UP000238801"/>
    </source>
</evidence>
<dbReference type="Gene3D" id="2.40.50.140">
    <property type="entry name" value="Nucleic acid-binding proteins"/>
    <property type="match status" value="1"/>
</dbReference>
<evidence type="ECO:0000256" key="4">
    <source>
        <dbReference type="ARBA" id="ARBA00022691"/>
    </source>
</evidence>
<organism evidence="8 9">
    <name type="scientific">Hasllibacter halocynthiae</name>
    <dbReference type="NCBI Taxonomy" id="595589"/>
    <lineage>
        <taxon>Bacteria</taxon>
        <taxon>Pseudomonadati</taxon>
        <taxon>Pseudomonadota</taxon>
        <taxon>Alphaproteobacteria</taxon>
        <taxon>Rhodobacterales</taxon>
        <taxon>Roseobacteraceae</taxon>
        <taxon>Hasllibacter</taxon>
    </lineage>
</organism>
<dbReference type="PROSITE" id="PS51687">
    <property type="entry name" value="SAM_MT_RNA_M5U"/>
    <property type="match status" value="1"/>
</dbReference>
<accession>A0A2T0X261</accession>
<keyword evidence="3 6" id="KW-0808">Transferase</keyword>
<reference evidence="8 9" key="1">
    <citation type="submission" date="2018-03" db="EMBL/GenBank/DDBJ databases">
        <title>Genomic Encyclopedia of Archaeal and Bacterial Type Strains, Phase II (KMG-II): from individual species to whole genera.</title>
        <authorList>
            <person name="Goeker M."/>
        </authorList>
    </citation>
    <scope>NUCLEOTIDE SEQUENCE [LARGE SCALE GENOMIC DNA]</scope>
    <source>
        <strain evidence="8 9">DSM 29318</strain>
    </source>
</reference>
<keyword evidence="2 6" id="KW-0489">Methyltransferase</keyword>
<evidence type="ECO:0000313" key="8">
    <source>
        <dbReference type="EMBL" id="PRY93043.1"/>
    </source>
</evidence>
<dbReference type="AlphaFoldDB" id="A0A2T0X261"/>
<feature type="active site" evidence="7">
    <location>
        <position position="360"/>
    </location>
</feature>
<evidence type="ECO:0000256" key="6">
    <source>
        <dbReference type="PROSITE-ProRule" id="PRU01024"/>
    </source>
</evidence>
<evidence type="ECO:0000256" key="3">
    <source>
        <dbReference type="ARBA" id="ARBA00022679"/>
    </source>
</evidence>
<comment type="caution">
    <text evidence="8">The sequence shown here is derived from an EMBL/GenBank/DDBJ whole genome shotgun (WGS) entry which is preliminary data.</text>
</comment>
<feature type="binding site" evidence="6">
    <location>
        <position position="236"/>
    </location>
    <ligand>
        <name>S-adenosyl-L-methionine</name>
        <dbReference type="ChEBI" id="CHEBI:59789"/>
    </ligand>
</feature>
<gene>
    <name evidence="8" type="ORF">BCF33_1908</name>
</gene>
<dbReference type="RefSeq" id="WP_106160674.1">
    <property type="nucleotide sequence ID" value="NZ_PVTT01000002.1"/>
</dbReference>
<dbReference type="Gene3D" id="2.40.50.1070">
    <property type="match status" value="1"/>
</dbReference>
<dbReference type="PROSITE" id="PS01230">
    <property type="entry name" value="TRMA_1"/>
    <property type="match status" value="1"/>
</dbReference>
<dbReference type="Pfam" id="PF05958">
    <property type="entry name" value="tRNA_U5-meth_tr"/>
    <property type="match status" value="1"/>
</dbReference>
<keyword evidence="1" id="KW-0004">4Fe-4S</keyword>
<dbReference type="GO" id="GO:0070041">
    <property type="term" value="F:rRNA (uridine-C5-)-methyltransferase activity"/>
    <property type="evidence" value="ECO:0007669"/>
    <property type="project" value="TreeGrafter"/>
</dbReference>
<dbReference type="InterPro" id="IPR030390">
    <property type="entry name" value="MeTrfase_TrmA_AS"/>
</dbReference>
<keyword evidence="4 6" id="KW-0949">S-adenosyl-L-methionine</keyword>
<dbReference type="PANTHER" id="PTHR11061">
    <property type="entry name" value="RNA M5U METHYLTRANSFERASE"/>
    <property type="match status" value="1"/>
</dbReference>
<comment type="similarity">
    <text evidence="6">Belongs to the class I-like SAM-binding methyltransferase superfamily. RNA M5U methyltransferase family.</text>
</comment>
<evidence type="ECO:0000256" key="5">
    <source>
        <dbReference type="ARBA" id="ARBA00023014"/>
    </source>
</evidence>
<dbReference type="GO" id="GO:0070475">
    <property type="term" value="P:rRNA base methylation"/>
    <property type="evidence" value="ECO:0007669"/>
    <property type="project" value="TreeGrafter"/>
</dbReference>
<dbReference type="Proteomes" id="UP000238801">
    <property type="component" value="Unassembled WGS sequence"/>
</dbReference>
<dbReference type="InterPro" id="IPR012340">
    <property type="entry name" value="NA-bd_OB-fold"/>
</dbReference>
<dbReference type="GO" id="GO:0051539">
    <property type="term" value="F:4 iron, 4 sulfur cluster binding"/>
    <property type="evidence" value="ECO:0007669"/>
    <property type="project" value="UniProtKB-KW"/>
</dbReference>
<feature type="active site" description="Nucleophile" evidence="6">
    <location>
        <position position="360"/>
    </location>
</feature>
<dbReference type="SUPFAM" id="SSF53335">
    <property type="entry name" value="S-adenosyl-L-methionine-dependent methyltransferases"/>
    <property type="match status" value="1"/>
</dbReference>
<keyword evidence="5" id="KW-0411">Iron-sulfur</keyword>
<dbReference type="CDD" id="cd02440">
    <property type="entry name" value="AdoMet_MTases"/>
    <property type="match status" value="1"/>
</dbReference>